<dbReference type="GO" id="GO:0016787">
    <property type="term" value="F:hydrolase activity"/>
    <property type="evidence" value="ECO:0007669"/>
    <property type="project" value="UniProtKB-KW"/>
</dbReference>
<dbReference type="SUPFAM" id="SSF55811">
    <property type="entry name" value="Nudix"/>
    <property type="match status" value="1"/>
</dbReference>
<keyword evidence="3" id="KW-0378">Hydrolase</keyword>
<sequence>MTSPGTSRTASPTTPARAAPGRAARGRGRERDARPARRVPGERLPVRAGVVHERDPAAGRAGEPVLAAARRPGAAPPASGQLALRARQPDVTAPPAAAPLYADAFEALSSWTAPDPEQDRLRREFLRHLEGHPADGVWRECADGHITASAAVLDASRSRVLLTLHSKVKAWLQLGGHCESGDATLAGAALREATEESGIPGLRPLPGPVQLDRHRVRCHPEGTWHLDVQYVMIAPEGARHVVSDESDDLAWFPVDALPADADDALRRLVARAVGR</sequence>
<dbReference type="CDD" id="cd03674">
    <property type="entry name" value="NUDIX_Hydrolase"/>
    <property type="match status" value="1"/>
</dbReference>
<dbReference type="Proteomes" id="UP000680206">
    <property type="component" value="Unassembled WGS sequence"/>
</dbReference>
<proteinExistence type="predicted"/>
<protein>
    <submittedName>
        <fullName evidence="3">NUDIX hydrolase</fullName>
    </submittedName>
</protein>
<evidence type="ECO:0000259" key="2">
    <source>
        <dbReference type="PROSITE" id="PS51462"/>
    </source>
</evidence>
<feature type="compositionally biased region" description="Low complexity" evidence="1">
    <location>
        <begin position="1"/>
        <end position="23"/>
    </location>
</feature>
<organism evidence="3 4">
    <name type="scientific">Actinomadura violacea</name>
    <dbReference type="NCBI Taxonomy" id="2819934"/>
    <lineage>
        <taxon>Bacteria</taxon>
        <taxon>Bacillati</taxon>
        <taxon>Actinomycetota</taxon>
        <taxon>Actinomycetes</taxon>
        <taxon>Streptosporangiales</taxon>
        <taxon>Thermomonosporaceae</taxon>
        <taxon>Actinomadura</taxon>
    </lineage>
</organism>
<reference evidence="3 4" key="1">
    <citation type="submission" date="2021-03" db="EMBL/GenBank/DDBJ databases">
        <title>Actinomadura violae sp. nov., isolated from lichen in Thailand.</title>
        <authorList>
            <person name="Kanchanasin P."/>
            <person name="Saeng-In P."/>
            <person name="Phongsopitanun W."/>
            <person name="Yuki M."/>
            <person name="Kudo T."/>
            <person name="Ohkuma M."/>
            <person name="Tanasupawat S."/>
        </authorList>
    </citation>
    <scope>NUCLEOTIDE SEQUENCE [LARGE SCALE GENOMIC DNA]</scope>
    <source>
        <strain evidence="3 4">LCR2-06</strain>
    </source>
</reference>
<dbReference type="InterPro" id="IPR000086">
    <property type="entry name" value="NUDIX_hydrolase_dom"/>
</dbReference>
<feature type="compositionally biased region" description="Low complexity" evidence="1">
    <location>
        <begin position="67"/>
        <end position="78"/>
    </location>
</feature>
<dbReference type="Pfam" id="PF00293">
    <property type="entry name" value="NUDIX"/>
    <property type="match status" value="1"/>
</dbReference>
<comment type="caution">
    <text evidence="3">The sequence shown here is derived from an EMBL/GenBank/DDBJ whole genome shotgun (WGS) entry which is preliminary data.</text>
</comment>
<feature type="compositionally biased region" description="Basic and acidic residues" evidence="1">
    <location>
        <begin position="27"/>
        <end position="57"/>
    </location>
</feature>
<keyword evidence="4" id="KW-1185">Reference proteome</keyword>
<dbReference type="EMBL" id="JAGEPF010000009">
    <property type="protein sequence ID" value="MBO2459087.1"/>
    <property type="molecule type" value="Genomic_DNA"/>
</dbReference>
<accession>A0ABS3RQR8</accession>
<evidence type="ECO:0000313" key="4">
    <source>
        <dbReference type="Proteomes" id="UP000680206"/>
    </source>
</evidence>
<name>A0ABS3RQR8_9ACTN</name>
<evidence type="ECO:0000256" key="1">
    <source>
        <dbReference type="SAM" id="MobiDB-lite"/>
    </source>
</evidence>
<dbReference type="Gene3D" id="3.90.79.10">
    <property type="entry name" value="Nucleoside Triphosphate Pyrophosphohydrolase"/>
    <property type="match status" value="1"/>
</dbReference>
<evidence type="ECO:0000313" key="3">
    <source>
        <dbReference type="EMBL" id="MBO2459087.1"/>
    </source>
</evidence>
<feature type="region of interest" description="Disordered" evidence="1">
    <location>
        <begin position="1"/>
        <end position="80"/>
    </location>
</feature>
<feature type="domain" description="Nudix hydrolase" evidence="2">
    <location>
        <begin position="143"/>
        <end position="274"/>
    </location>
</feature>
<gene>
    <name evidence="3" type="ORF">J4709_16020</name>
</gene>
<dbReference type="InterPro" id="IPR015797">
    <property type="entry name" value="NUDIX_hydrolase-like_dom_sf"/>
</dbReference>
<dbReference type="PROSITE" id="PS51462">
    <property type="entry name" value="NUDIX"/>
    <property type="match status" value="1"/>
</dbReference>